<name>A0A4C1YSN9_EUMVA</name>
<evidence type="ECO:0000313" key="3">
    <source>
        <dbReference type="Proteomes" id="UP000299102"/>
    </source>
</evidence>
<comment type="caution">
    <text evidence="2">The sequence shown here is derived from an EMBL/GenBank/DDBJ whole genome shotgun (WGS) entry which is preliminary data.</text>
</comment>
<dbReference type="Proteomes" id="UP000299102">
    <property type="component" value="Unassembled WGS sequence"/>
</dbReference>
<reference evidence="2 3" key="1">
    <citation type="journal article" date="2019" name="Commun. Biol.">
        <title>The bagworm genome reveals a unique fibroin gene that provides high tensile strength.</title>
        <authorList>
            <person name="Kono N."/>
            <person name="Nakamura H."/>
            <person name="Ohtoshi R."/>
            <person name="Tomita M."/>
            <person name="Numata K."/>
            <person name="Arakawa K."/>
        </authorList>
    </citation>
    <scope>NUCLEOTIDE SEQUENCE [LARGE SCALE GENOMIC DNA]</scope>
</reference>
<proteinExistence type="predicted"/>
<accession>A0A4C1YSN9</accession>
<gene>
    <name evidence="2" type="ORF">EVAR_54717_1</name>
</gene>
<keyword evidence="3" id="KW-1185">Reference proteome</keyword>
<feature type="region of interest" description="Disordered" evidence="1">
    <location>
        <begin position="1"/>
        <end position="24"/>
    </location>
</feature>
<dbReference type="AlphaFoldDB" id="A0A4C1YSN9"/>
<evidence type="ECO:0000256" key="1">
    <source>
        <dbReference type="SAM" id="MobiDB-lite"/>
    </source>
</evidence>
<dbReference type="EMBL" id="BGZK01001327">
    <property type="protein sequence ID" value="GBP77345.1"/>
    <property type="molecule type" value="Genomic_DNA"/>
</dbReference>
<evidence type="ECO:0000313" key="2">
    <source>
        <dbReference type="EMBL" id="GBP77345.1"/>
    </source>
</evidence>
<sequence length="104" mass="11233">MLSGHRGGKKNVNETRTGPPKALATRPSLCGCCTAPEITYRLLGRTVGEDIPDVAVEAVNKTAPLMGSCSRASRGLRDCKRDIFEHFRKILSQTRNITAMGTSS</sequence>
<organism evidence="2 3">
    <name type="scientific">Eumeta variegata</name>
    <name type="common">Bagworm moth</name>
    <name type="synonym">Eumeta japonica</name>
    <dbReference type="NCBI Taxonomy" id="151549"/>
    <lineage>
        <taxon>Eukaryota</taxon>
        <taxon>Metazoa</taxon>
        <taxon>Ecdysozoa</taxon>
        <taxon>Arthropoda</taxon>
        <taxon>Hexapoda</taxon>
        <taxon>Insecta</taxon>
        <taxon>Pterygota</taxon>
        <taxon>Neoptera</taxon>
        <taxon>Endopterygota</taxon>
        <taxon>Lepidoptera</taxon>
        <taxon>Glossata</taxon>
        <taxon>Ditrysia</taxon>
        <taxon>Tineoidea</taxon>
        <taxon>Psychidae</taxon>
        <taxon>Oiketicinae</taxon>
        <taxon>Eumeta</taxon>
    </lineage>
</organism>
<protein>
    <submittedName>
        <fullName evidence="2">Uncharacterized protein</fullName>
    </submittedName>
</protein>